<keyword evidence="3" id="KW-1185">Reference proteome</keyword>
<feature type="compositionally biased region" description="Basic residues" evidence="1">
    <location>
        <begin position="43"/>
        <end position="99"/>
    </location>
</feature>
<protein>
    <submittedName>
        <fullName evidence="2">Uncharacterized protein</fullName>
    </submittedName>
</protein>
<accession>A0AA40FDU9</accession>
<evidence type="ECO:0000313" key="2">
    <source>
        <dbReference type="EMBL" id="KAK1117158.1"/>
    </source>
</evidence>
<dbReference type="AlphaFoldDB" id="A0AA40FDU9"/>
<evidence type="ECO:0000256" key="1">
    <source>
        <dbReference type="SAM" id="MobiDB-lite"/>
    </source>
</evidence>
<feature type="compositionally biased region" description="Basic and acidic residues" evidence="1">
    <location>
        <begin position="132"/>
        <end position="155"/>
    </location>
</feature>
<comment type="caution">
    <text evidence="2">The sequence shown here is derived from an EMBL/GenBank/DDBJ whole genome shotgun (WGS) entry which is preliminary data.</text>
</comment>
<evidence type="ECO:0000313" key="3">
    <source>
        <dbReference type="Proteomes" id="UP001177670"/>
    </source>
</evidence>
<gene>
    <name evidence="2" type="ORF">K0M31_016964</name>
</gene>
<dbReference type="EMBL" id="JAHYIQ010000055">
    <property type="protein sequence ID" value="KAK1117158.1"/>
    <property type="molecule type" value="Genomic_DNA"/>
</dbReference>
<proteinExistence type="predicted"/>
<sequence length="180" mass="21126">MQAALKRGLDYGILKKTHGHYFLNTDAEPRLASSLAPTEQDGRRRRRGRGRRRSRGRRGRARRRSRGRRVRRARRRRGRPSRRRRSRRRRGRRGTRTRRIGCTNCGCPARSRNVDVLKSTPMEQGDPEDACTCEKESNVENRSRRSRSRSRDRSLSRSRSSANSDRDDAIDDRRPTDDQD</sequence>
<reference evidence="2" key="1">
    <citation type="submission" date="2021-10" db="EMBL/GenBank/DDBJ databases">
        <title>Melipona bicolor Genome sequencing and assembly.</title>
        <authorList>
            <person name="Araujo N.S."/>
            <person name="Arias M.C."/>
        </authorList>
    </citation>
    <scope>NUCLEOTIDE SEQUENCE</scope>
    <source>
        <strain evidence="2">USP_2M_L1-L4_2017</strain>
        <tissue evidence="2">Whole body</tissue>
    </source>
</reference>
<dbReference type="Proteomes" id="UP001177670">
    <property type="component" value="Unassembled WGS sequence"/>
</dbReference>
<feature type="region of interest" description="Disordered" evidence="1">
    <location>
        <begin position="32"/>
        <end position="180"/>
    </location>
</feature>
<organism evidence="2 3">
    <name type="scientific">Melipona bicolor</name>
    <dbReference type="NCBI Taxonomy" id="60889"/>
    <lineage>
        <taxon>Eukaryota</taxon>
        <taxon>Metazoa</taxon>
        <taxon>Ecdysozoa</taxon>
        <taxon>Arthropoda</taxon>
        <taxon>Hexapoda</taxon>
        <taxon>Insecta</taxon>
        <taxon>Pterygota</taxon>
        <taxon>Neoptera</taxon>
        <taxon>Endopterygota</taxon>
        <taxon>Hymenoptera</taxon>
        <taxon>Apocrita</taxon>
        <taxon>Aculeata</taxon>
        <taxon>Apoidea</taxon>
        <taxon>Anthophila</taxon>
        <taxon>Apidae</taxon>
        <taxon>Melipona</taxon>
    </lineage>
</organism>
<feature type="compositionally biased region" description="Basic and acidic residues" evidence="1">
    <location>
        <begin position="164"/>
        <end position="180"/>
    </location>
</feature>
<name>A0AA40FDU9_9HYME</name>